<reference evidence="3" key="1">
    <citation type="submission" date="2025-08" db="UniProtKB">
        <authorList>
            <consortium name="RefSeq"/>
        </authorList>
    </citation>
    <scope>IDENTIFICATION</scope>
    <source>
        <tissue evidence="3">Fruit stalk</tissue>
    </source>
</reference>
<gene>
    <name evidence="3" type="primary">LOC111287197</name>
</gene>
<dbReference type="OrthoDB" id="990834at2759"/>
<dbReference type="KEGG" id="dzi:111287197"/>
<organism evidence="2 3">
    <name type="scientific">Durio zibethinus</name>
    <name type="common">Durian</name>
    <dbReference type="NCBI Taxonomy" id="66656"/>
    <lineage>
        <taxon>Eukaryota</taxon>
        <taxon>Viridiplantae</taxon>
        <taxon>Streptophyta</taxon>
        <taxon>Embryophyta</taxon>
        <taxon>Tracheophyta</taxon>
        <taxon>Spermatophyta</taxon>
        <taxon>Magnoliopsida</taxon>
        <taxon>eudicotyledons</taxon>
        <taxon>Gunneridae</taxon>
        <taxon>Pentapetalae</taxon>
        <taxon>rosids</taxon>
        <taxon>malvids</taxon>
        <taxon>Malvales</taxon>
        <taxon>Malvaceae</taxon>
        <taxon>Helicteroideae</taxon>
        <taxon>Durio</taxon>
    </lineage>
</organism>
<evidence type="ECO:0000313" key="3">
    <source>
        <dbReference type="RefSeq" id="XP_022733274.1"/>
    </source>
</evidence>
<dbReference type="Proteomes" id="UP000515121">
    <property type="component" value="Unplaced"/>
</dbReference>
<protein>
    <submittedName>
        <fullName evidence="3">Uncharacterized protein LOC111287197</fullName>
    </submittedName>
</protein>
<evidence type="ECO:0000313" key="2">
    <source>
        <dbReference type="Proteomes" id="UP000515121"/>
    </source>
</evidence>
<dbReference type="AlphaFoldDB" id="A0A6P5XYK6"/>
<proteinExistence type="predicted"/>
<dbReference type="RefSeq" id="XP_022733274.1">
    <property type="nucleotide sequence ID" value="XM_022877539.1"/>
</dbReference>
<feature type="coiled-coil region" evidence="1">
    <location>
        <begin position="79"/>
        <end position="186"/>
    </location>
</feature>
<dbReference type="GeneID" id="111287197"/>
<name>A0A6P5XYK6_DURZI</name>
<accession>A0A6P5XYK6</accession>
<dbReference type="PANTHER" id="PTHR34380:SF6">
    <property type="entry name" value="TERNARY COMPLEX FACTOR MIP1 LEUCINE-ZIPPER DOMAIN-CONTAINING PROTEIN"/>
    <property type="match status" value="1"/>
</dbReference>
<sequence>MANGATDSADLGESEVGNIRNWSVSKLISSLKTTFRPKDLAKVEAVLVEREDKSKLEIETLKQLKDSFFYKSEEDRLDKMSLGDELRKCKKECEEMRNTVSKLREENMVLREREKQAKERCNNLLEEVKRIGEEDKIMIDLRSRNCEVECARAKAEGELEILRNRFEELDNRVLNLESDLPLLRNQEDLMSNKIWGENGNSENGVAKPHETVKVEEVVPTCDSPVNANGNSQNAGKN</sequence>
<evidence type="ECO:0000256" key="1">
    <source>
        <dbReference type="SAM" id="Coils"/>
    </source>
</evidence>
<keyword evidence="2" id="KW-1185">Reference proteome</keyword>
<keyword evidence="1" id="KW-0175">Coiled coil</keyword>
<dbReference type="PANTHER" id="PTHR34380">
    <property type="entry name" value="BNAA03G12380D PROTEIN"/>
    <property type="match status" value="1"/>
</dbReference>